<gene>
    <name evidence="8" type="ORF">NP493_53g16003</name>
</gene>
<evidence type="ECO:0000313" key="9">
    <source>
        <dbReference type="Proteomes" id="UP001209878"/>
    </source>
</evidence>
<dbReference type="GO" id="GO:0005634">
    <property type="term" value="C:nucleus"/>
    <property type="evidence" value="ECO:0007669"/>
    <property type="project" value="UniProtKB-SubCell"/>
</dbReference>
<evidence type="ECO:0000256" key="3">
    <source>
        <dbReference type="ARBA" id="ARBA00018915"/>
    </source>
</evidence>
<dbReference type="Gene3D" id="2.60.40.790">
    <property type="match status" value="1"/>
</dbReference>
<dbReference type="SUPFAM" id="SSF49764">
    <property type="entry name" value="HSP20-like chaperones"/>
    <property type="match status" value="1"/>
</dbReference>
<evidence type="ECO:0000259" key="7">
    <source>
        <dbReference type="PROSITE" id="PS51203"/>
    </source>
</evidence>
<dbReference type="GO" id="GO:0005737">
    <property type="term" value="C:cytoplasm"/>
    <property type="evidence" value="ECO:0007669"/>
    <property type="project" value="UniProtKB-SubCell"/>
</dbReference>
<keyword evidence="5" id="KW-0539">Nucleus</keyword>
<dbReference type="EMBL" id="JAODUO010000053">
    <property type="protein sequence ID" value="KAK2191452.1"/>
    <property type="molecule type" value="Genomic_DNA"/>
</dbReference>
<evidence type="ECO:0000256" key="6">
    <source>
        <dbReference type="SAM" id="MobiDB-lite"/>
    </source>
</evidence>
<evidence type="ECO:0000256" key="4">
    <source>
        <dbReference type="ARBA" id="ARBA00022490"/>
    </source>
</evidence>
<dbReference type="Proteomes" id="UP001209878">
    <property type="component" value="Unassembled WGS sequence"/>
</dbReference>
<keyword evidence="4" id="KW-0963">Cytoplasm</keyword>
<dbReference type="CDD" id="cd06467">
    <property type="entry name" value="p23_NUDC_like"/>
    <property type="match status" value="1"/>
</dbReference>
<evidence type="ECO:0000256" key="2">
    <source>
        <dbReference type="ARBA" id="ARBA00004496"/>
    </source>
</evidence>
<dbReference type="Pfam" id="PF04969">
    <property type="entry name" value="CS"/>
    <property type="match status" value="1"/>
</dbReference>
<accession>A0AAD9PB44</accession>
<evidence type="ECO:0000313" key="8">
    <source>
        <dbReference type="EMBL" id="KAK2191452.1"/>
    </source>
</evidence>
<proteinExistence type="predicted"/>
<protein>
    <recommendedName>
        <fullName evidence="3">NudC domain-containing protein 1</fullName>
    </recommendedName>
</protein>
<dbReference type="AlphaFoldDB" id="A0AAD9PB44"/>
<evidence type="ECO:0000256" key="5">
    <source>
        <dbReference type="ARBA" id="ARBA00023242"/>
    </source>
</evidence>
<reference evidence="8" key="1">
    <citation type="journal article" date="2023" name="Mol. Biol. Evol.">
        <title>Third-Generation Sequencing Reveals the Adaptive Role of the Epigenome in Three Deep-Sea Polychaetes.</title>
        <authorList>
            <person name="Perez M."/>
            <person name="Aroh O."/>
            <person name="Sun Y."/>
            <person name="Lan Y."/>
            <person name="Juniper S.K."/>
            <person name="Young C.R."/>
            <person name="Angers B."/>
            <person name="Qian P.Y."/>
        </authorList>
    </citation>
    <scope>NUCLEOTIDE SEQUENCE</scope>
    <source>
        <strain evidence="8">R07B-5</strain>
    </source>
</reference>
<dbReference type="PROSITE" id="PS51203">
    <property type="entry name" value="CS"/>
    <property type="match status" value="1"/>
</dbReference>
<dbReference type="InterPro" id="IPR007052">
    <property type="entry name" value="CS_dom"/>
</dbReference>
<feature type="region of interest" description="Disordered" evidence="6">
    <location>
        <begin position="243"/>
        <end position="263"/>
    </location>
</feature>
<dbReference type="InterPro" id="IPR037895">
    <property type="entry name" value="NUDCD1"/>
</dbReference>
<dbReference type="PANTHER" id="PTHR21664:SF1">
    <property type="entry name" value="NUDC DOMAIN-CONTAINING PROTEIN 1"/>
    <property type="match status" value="1"/>
</dbReference>
<feature type="compositionally biased region" description="Basic and acidic residues" evidence="6">
    <location>
        <begin position="254"/>
        <end position="263"/>
    </location>
</feature>
<evidence type="ECO:0000256" key="1">
    <source>
        <dbReference type="ARBA" id="ARBA00004123"/>
    </source>
</evidence>
<dbReference type="InterPro" id="IPR008978">
    <property type="entry name" value="HSP20-like_chaperone"/>
</dbReference>
<name>A0AAD9PB44_RIDPI</name>
<organism evidence="8 9">
    <name type="scientific">Ridgeia piscesae</name>
    <name type="common">Tubeworm</name>
    <dbReference type="NCBI Taxonomy" id="27915"/>
    <lineage>
        <taxon>Eukaryota</taxon>
        <taxon>Metazoa</taxon>
        <taxon>Spiralia</taxon>
        <taxon>Lophotrochozoa</taxon>
        <taxon>Annelida</taxon>
        <taxon>Polychaeta</taxon>
        <taxon>Sedentaria</taxon>
        <taxon>Canalipalpata</taxon>
        <taxon>Sabellida</taxon>
        <taxon>Siboglinidae</taxon>
        <taxon>Ridgeia</taxon>
    </lineage>
</organism>
<sequence>MQSYSWLIQKEFKTPSAVDVATLTESQYSYQHVKSFGKHNHLFIDPWNTHIVFFVDDQWKLRKFIVLLESNLETPLTVFDIPEATCRRQVAERLNVTLHFPAVDWLVLGDGAGWLYLLATGDRTRTDHWQVCYNAAVLANDRPFIVLDSVLHGGKDDAHIECLLLHVDTDGKKEAGGDTSRTPSFVTCLTWLTLAPAGEGSEWSVKRTRRLTSASSPDYAVLEANGQGIIVASDKPFKFVYDSESPPQTVESGAVRDQDKDRDDATVPAYTWNQTSDDISAQFTLPPGVGKADVTYRVTGGTVELGLKNGETLLKGELHSRVETDACTWTLQEQRLELTLIKAQPGMWPLVVCGDTRGEMVLDPEQVAHIHERLAHLTSETWNPDPEENVKPPYNAQELEDCDMFPPDSAVMLRIDGTSHDVTHQVNLGSHQWLFNCLSDTDTKRPCLCLRHDVDGLIWQPTNETTSPWEHITTFNALGYVLAAKQNKKFASCAADFSYAVVCDCVRHVYVYWQPAPVLSPLRNRKTGRNVAAIAKQQLVSLQSVDSIVGLQVTNDRMFILAGKTLYVVRMRTCEDTV</sequence>
<comment type="caution">
    <text evidence="8">The sequence shown here is derived from an EMBL/GenBank/DDBJ whole genome shotgun (WGS) entry which is preliminary data.</text>
</comment>
<keyword evidence="9" id="KW-1185">Reference proteome</keyword>
<comment type="subcellular location">
    <subcellularLocation>
        <location evidence="2">Cytoplasm</location>
    </subcellularLocation>
    <subcellularLocation>
        <location evidence="1">Nucleus</location>
    </subcellularLocation>
</comment>
<dbReference type="PANTHER" id="PTHR21664">
    <property type="entry name" value="CHRONIC MYELOGENOUS LEUKEMIA TUMOR ANTIGEN 66"/>
    <property type="match status" value="1"/>
</dbReference>
<feature type="domain" description="CS" evidence="7">
    <location>
        <begin position="265"/>
        <end position="352"/>
    </location>
</feature>